<dbReference type="AlphaFoldDB" id="A0A177DA84"/>
<dbReference type="STRING" id="5599.A0A177DA84"/>
<dbReference type="Proteomes" id="UP000077248">
    <property type="component" value="Unassembled WGS sequence"/>
</dbReference>
<dbReference type="GO" id="GO:0003677">
    <property type="term" value="F:DNA binding"/>
    <property type="evidence" value="ECO:0007669"/>
    <property type="project" value="InterPro"/>
</dbReference>
<protein>
    <recommendedName>
        <fullName evidence="4">Zn(2)-C6 fungal-type domain-containing protein</fullName>
    </recommendedName>
</protein>
<dbReference type="GO" id="GO:0000981">
    <property type="term" value="F:DNA-binding transcription factor activity, RNA polymerase II-specific"/>
    <property type="evidence" value="ECO:0007669"/>
    <property type="project" value="InterPro"/>
</dbReference>
<name>A0A177DA84_ALTAL</name>
<evidence type="ECO:0000313" key="5">
    <source>
        <dbReference type="EMBL" id="OAG16117.1"/>
    </source>
</evidence>
<dbReference type="RefSeq" id="XP_018381538.1">
    <property type="nucleotide sequence ID" value="XM_018527762.1"/>
</dbReference>
<evidence type="ECO:0000313" key="6">
    <source>
        <dbReference type="Proteomes" id="UP000077248"/>
    </source>
</evidence>
<evidence type="ECO:0000256" key="3">
    <source>
        <dbReference type="SAM" id="MobiDB-lite"/>
    </source>
</evidence>
<dbReference type="VEuPathDB" id="FungiDB:CC77DRAFT_1053781"/>
<dbReference type="EMBL" id="KV441491">
    <property type="protein sequence ID" value="OAG16117.1"/>
    <property type="molecule type" value="Genomic_DNA"/>
</dbReference>
<proteinExistence type="predicted"/>
<evidence type="ECO:0000256" key="2">
    <source>
        <dbReference type="ARBA" id="ARBA00023242"/>
    </source>
</evidence>
<evidence type="ECO:0000259" key="4">
    <source>
        <dbReference type="PROSITE" id="PS50048"/>
    </source>
</evidence>
<dbReference type="KEGG" id="aalt:CC77DRAFT_1053781"/>
<dbReference type="InterPro" id="IPR053181">
    <property type="entry name" value="EcdB-like_regulator"/>
</dbReference>
<sequence length="621" mass="70580">MPAPTATKRRKATTDKLAPRKRAPVACQFCRLRKTRCDGVKPVCGFCRHHEAQCVWGVATEEIASTPAEKEILQRLDELRDLLSDAKETTSPVAEPQYSTSILQTRERPATPITAASQNTTLDPLANLASPFTHTRCENVLAWPIFHSVVDPNDVAVESFVLECDNSVVLEDAMPMSPKTFSNAPVSGLNLQTDQFLPLCHKFLDHVHPRNPMLDEEQLIEYAKHVTKYGLDWDGPSCLVLISCALACYTAPWERGDIGYHPSADSVTEDAVSAQAYYFAAKQRIGLLGWSLVDIHCLFFASVYEKYALNPLQAWFYIQQASTRLQAHLKRQTKTSCSDDCTVRSDGLMQRVFWSVYKAEHELLPELPFRSSGIEVFTRTDSMFPSPPAFEEESNDASAFNEQDSRSKERSWAFYLAEISIRRTITDTIFTLYRRGERYWLNHVESLVRQCEDSEEQIQLWHSHLPLSVQFDPDGNPDNELAFFLKGRFSSWRSYVLRPVLYYVLHRPSQQALSPQITICARGLVALCAESIIHYDQHHRHGGIWFVCRLSFTSALLLLSVVIKSDIDVLPPADWGSLVVMSISTQRKWEAQSADIRRLRMTLERLYTIVCHHTNTPTCQS</sequence>
<dbReference type="CDD" id="cd00067">
    <property type="entry name" value="GAL4"/>
    <property type="match status" value="1"/>
</dbReference>
<dbReference type="Pfam" id="PF00172">
    <property type="entry name" value="Zn_clus"/>
    <property type="match status" value="1"/>
</dbReference>
<dbReference type="PROSITE" id="PS00463">
    <property type="entry name" value="ZN2_CY6_FUNGAL_1"/>
    <property type="match status" value="1"/>
</dbReference>
<dbReference type="Pfam" id="PF04082">
    <property type="entry name" value="Fungal_trans"/>
    <property type="match status" value="1"/>
</dbReference>
<gene>
    <name evidence="5" type="ORF">CC77DRAFT_1053781</name>
</gene>
<dbReference type="SMART" id="SM00066">
    <property type="entry name" value="GAL4"/>
    <property type="match status" value="1"/>
</dbReference>
<accession>A0A177DA84</accession>
<dbReference type="InterPro" id="IPR007219">
    <property type="entry name" value="XnlR_reg_dom"/>
</dbReference>
<keyword evidence="2" id="KW-0539">Nucleus</keyword>
<dbReference type="GeneID" id="29113356"/>
<dbReference type="SUPFAM" id="SSF57701">
    <property type="entry name" value="Zn2/Cys6 DNA-binding domain"/>
    <property type="match status" value="1"/>
</dbReference>
<dbReference type="InterPro" id="IPR001138">
    <property type="entry name" value="Zn2Cys6_DnaBD"/>
</dbReference>
<dbReference type="PANTHER" id="PTHR47785">
    <property type="entry name" value="ZN(II)2CYS6 TRANSCRIPTION FACTOR (EUROFUNG)-RELATED-RELATED"/>
    <property type="match status" value="1"/>
</dbReference>
<dbReference type="GO" id="GO:0006351">
    <property type="term" value="P:DNA-templated transcription"/>
    <property type="evidence" value="ECO:0007669"/>
    <property type="project" value="InterPro"/>
</dbReference>
<reference evidence="5 6" key="1">
    <citation type="submission" date="2016-05" db="EMBL/GenBank/DDBJ databases">
        <title>Comparative analysis of secretome profiles of manganese(II)-oxidizing ascomycete fungi.</title>
        <authorList>
            <consortium name="DOE Joint Genome Institute"/>
            <person name="Zeiner C.A."/>
            <person name="Purvine S.O."/>
            <person name="Zink E.M."/>
            <person name="Wu S."/>
            <person name="Pasa-Tolic L."/>
            <person name="Chaput D.L."/>
            <person name="Haridas S."/>
            <person name="Grigoriev I.V."/>
            <person name="Santelli C.M."/>
            <person name="Hansel C.M."/>
        </authorList>
    </citation>
    <scope>NUCLEOTIDE SEQUENCE [LARGE SCALE GENOMIC DNA]</scope>
    <source>
        <strain evidence="5 6">SRC1lrK2f</strain>
    </source>
</reference>
<dbReference type="InterPro" id="IPR036864">
    <property type="entry name" value="Zn2-C6_fun-type_DNA-bd_sf"/>
</dbReference>
<feature type="compositionally biased region" description="Polar residues" evidence="3">
    <location>
        <begin position="89"/>
        <end position="104"/>
    </location>
</feature>
<dbReference type="OMA" id="GMECNYP"/>
<dbReference type="CDD" id="cd12148">
    <property type="entry name" value="fungal_TF_MHR"/>
    <property type="match status" value="1"/>
</dbReference>
<dbReference type="PROSITE" id="PS50048">
    <property type="entry name" value="ZN2_CY6_FUNGAL_2"/>
    <property type="match status" value="1"/>
</dbReference>
<keyword evidence="1" id="KW-0479">Metal-binding</keyword>
<keyword evidence="6" id="KW-1185">Reference proteome</keyword>
<organism evidence="5 6">
    <name type="scientific">Alternaria alternata</name>
    <name type="common">Alternaria rot fungus</name>
    <name type="synonym">Torula alternata</name>
    <dbReference type="NCBI Taxonomy" id="5599"/>
    <lineage>
        <taxon>Eukaryota</taxon>
        <taxon>Fungi</taxon>
        <taxon>Dikarya</taxon>
        <taxon>Ascomycota</taxon>
        <taxon>Pezizomycotina</taxon>
        <taxon>Dothideomycetes</taxon>
        <taxon>Pleosporomycetidae</taxon>
        <taxon>Pleosporales</taxon>
        <taxon>Pleosporineae</taxon>
        <taxon>Pleosporaceae</taxon>
        <taxon>Alternaria</taxon>
        <taxon>Alternaria sect. Alternaria</taxon>
        <taxon>Alternaria alternata complex</taxon>
    </lineage>
</organism>
<feature type="region of interest" description="Disordered" evidence="3">
    <location>
        <begin position="88"/>
        <end position="110"/>
    </location>
</feature>
<dbReference type="PANTHER" id="PTHR47785:SF5">
    <property type="entry name" value="ZN(II)2CYS6 TRANSCRIPTION FACTOR (EUROFUNG)"/>
    <property type="match status" value="1"/>
</dbReference>
<dbReference type="Gene3D" id="4.10.240.10">
    <property type="entry name" value="Zn(2)-C6 fungal-type DNA-binding domain"/>
    <property type="match status" value="1"/>
</dbReference>
<feature type="domain" description="Zn(2)-C6 fungal-type" evidence="4">
    <location>
        <begin position="26"/>
        <end position="56"/>
    </location>
</feature>
<dbReference type="GO" id="GO:0008270">
    <property type="term" value="F:zinc ion binding"/>
    <property type="evidence" value="ECO:0007669"/>
    <property type="project" value="InterPro"/>
</dbReference>
<evidence type="ECO:0000256" key="1">
    <source>
        <dbReference type="ARBA" id="ARBA00022723"/>
    </source>
</evidence>